<organism evidence="3 7">
    <name type="scientific">Puccinia graminis f. sp. tritici</name>
    <dbReference type="NCBI Taxonomy" id="56615"/>
    <lineage>
        <taxon>Eukaryota</taxon>
        <taxon>Fungi</taxon>
        <taxon>Dikarya</taxon>
        <taxon>Basidiomycota</taxon>
        <taxon>Pucciniomycotina</taxon>
        <taxon>Pucciniomycetes</taxon>
        <taxon>Pucciniales</taxon>
        <taxon>Pucciniaceae</taxon>
        <taxon>Puccinia</taxon>
    </lineage>
</organism>
<feature type="signal peptide" evidence="2">
    <location>
        <begin position="1"/>
        <end position="21"/>
    </location>
</feature>
<reference evidence="6 7" key="1">
    <citation type="submission" date="2019-05" db="EMBL/GenBank/DDBJ databases">
        <title>Emergence of the Ug99 lineage of the wheat stem rust pathogen through somatic hybridization.</title>
        <authorList>
            <person name="Li F."/>
            <person name="Upadhyaya N.M."/>
            <person name="Sperschneider J."/>
            <person name="Matny O."/>
            <person name="Nguyen-Phuc H."/>
            <person name="Mago R."/>
            <person name="Raley C."/>
            <person name="Miller M.E."/>
            <person name="Silverstein K.A.T."/>
            <person name="Henningsen E."/>
            <person name="Hirsch C.D."/>
            <person name="Visser B."/>
            <person name="Pretorius Z.A."/>
            <person name="Steffenson B.J."/>
            <person name="Schwessinger B."/>
            <person name="Dodds P.N."/>
            <person name="Figueroa M."/>
        </authorList>
    </citation>
    <scope>NUCLEOTIDE SEQUENCE [LARGE SCALE GENOMIC DNA]</scope>
    <source>
        <strain evidence="4">21-0</strain>
        <strain evidence="3 7">Ug99</strain>
    </source>
</reference>
<proteinExistence type="predicted"/>
<protein>
    <submittedName>
        <fullName evidence="3">Uncharacterized protein</fullName>
    </submittedName>
</protein>
<evidence type="ECO:0000256" key="1">
    <source>
        <dbReference type="SAM" id="MobiDB-lite"/>
    </source>
</evidence>
<dbReference type="Proteomes" id="UP000325313">
    <property type="component" value="Unassembled WGS sequence"/>
</dbReference>
<dbReference type="EMBL" id="VSWC01000040">
    <property type="protein sequence ID" value="KAA1105823.1"/>
    <property type="molecule type" value="Genomic_DNA"/>
</dbReference>
<evidence type="ECO:0000313" key="5">
    <source>
        <dbReference type="EMBL" id="KAA1135094.1"/>
    </source>
</evidence>
<dbReference type="EMBL" id="VDEP01000338">
    <property type="protein sequence ID" value="KAA1102264.1"/>
    <property type="molecule type" value="Genomic_DNA"/>
</dbReference>
<feature type="region of interest" description="Disordered" evidence="1">
    <location>
        <begin position="110"/>
        <end position="143"/>
    </location>
</feature>
<gene>
    <name evidence="4" type="ORF">PGT21_020991</name>
    <name evidence="5" type="ORF">PGTUg99_007777</name>
    <name evidence="3" type="ORF">PGTUg99_016418</name>
</gene>
<evidence type="ECO:0000313" key="3">
    <source>
        <dbReference type="EMBL" id="KAA1102264.1"/>
    </source>
</evidence>
<dbReference type="Proteomes" id="UP000324748">
    <property type="component" value="Unassembled WGS sequence"/>
</dbReference>
<name>A0A5B0PNN7_PUCGR</name>
<comment type="caution">
    <text evidence="3">The sequence shown here is derived from an EMBL/GenBank/DDBJ whole genome shotgun (WGS) entry which is preliminary data.</text>
</comment>
<evidence type="ECO:0000313" key="7">
    <source>
        <dbReference type="Proteomes" id="UP000325313"/>
    </source>
</evidence>
<evidence type="ECO:0000313" key="4">
    <source>
        <dbReference type="EMBL" id="KAA1105823.1"/>
    </source>
</evidence>
<sequence>MELSAAALWFTFVVLIAIAHAPRYPNCPADNCGNKCRPLSIDEVAESSLPPQGQCGWKSAPGSGPNFVCDKSRDKAYYHCDKCNKIVGINTSHQYVESLPCNHRVSAFVPVPSHPDPGSSNPGPSKPDTREPYLHSFFPTKPE</sequence>
<evidence type="ECO:0000313" key="6">
    <source>
        <dbReference type="Proteomes" id="UP000324748"/>
    </source>
</evidence>
<keyword evidence="2" id="KW-0732">Signal</keyword>
<evidence type="ECO:0000256" key="2">
    <source>
        <dbReference type="SAM" id="SignalP"/>
    </source>
</evidence>
<dbReference type="AlphaFoldDB" id="A0A5B0PNN7"/>
<keyword evidence="6" id="KW-1185">Reference proteome</keyword>
<feature type="chain" id="PRO_5036366440" evidence="2">
    <location>
        <begin position="22"/>
        <end position="143"/>
    </location>
</feature>
<dbReference type="EMBL" id="VDEP01000041">
    <property type="protein sequence ID" value="KAA1135094.1"/>
    <property type="molecule type" value="Genomic_DNA"/>
</dbReference>
<accession>A0A5B0PNN7</accession>